<proteinExistence type="predicted"/>
<dbReference type="Proteomes" id="UP001291623">
    <property type="component" value="Unassembled WGS sequence"/>
</dbReference>
<comment type="caution">
    <text evidence="1">The sequence shown here is derived from an EMBL/GenBank/DDBJ whole genome shotgun (WGS) entry which is preliminary data.</text>
</comment>
<sequence>MILKLSDDFHVDAAKERCYITVVGVQTIDDKFLDYKTYLPWYQQPLKVNSLSRELTIHPKECCTSVNYWDQDVNVLADNYLSLQENIFKGSLQNLKTAKVISQCSLCKNHTTEVTELMKSLLEHAENLEKLVIEPEHIRFWCC</sequence>
<name>A0AAE1RRY5_9SOLA</name>
<evidence type="ECO:0000313" key="1">
    <source>
        <dbReference type="EMBL" id="KAK4356179.1"/>
    </source>
</evidence>
<evidence type="ECO:0000313" key="2">
    <source>
        <dbReference type="Proteomes" id="UP001291623"/>
    </source>
</evidence>
<gene>
    <name evidence="1" type="ORF">RND71_025150</name>
</gene>
<dbReference type="AlphaFoldDB" id="A0AAE1RRY5"/>
<dbReference type="EMBL" id="JAVYJV010000013">
    <property type="protein sequence ID" value="KAK4356179.1"/>
    <property type="molecule type" value="Genomic_DNA"/>
</dbReference>
<protein>
    <submittedName>
        <fullName evidence="1">Uncharacterized protein</fullName>
    </submittedName>
</protein>
<accession>A0AAE1RRY5</accession>
<reference evidence="1" key="1">
    <citation type="submission" date="2023-12" db="EMBL/GenBank/DDBJ databases">
        <title>Genome assembly of Anisodus tanguticus.</title>
        <authorList>
            <person name="Wang Y.-J."/>
        </authorList>
    </citation>
    <scope>NUCLEOTIDE SEQUENCE</scope>
    <source>
        <strain evidence="1">KB-2021</strain>
        <tissue evidence="1">Leaf</tissue>
    </source>
</reference>
<keyword evidence="2" id="KW-1185">Reference proteome</keyword>
<organism evidence="1 2">
    <name type="scientific">Anisodus tanguticus</name>
    <dbReference type="NCBI Taxonomy" id="243964"/>
    <lineage>
        <taxon>Eukaryota</taxon>
        <taxon>Viridiplantae</taxon>
        <taxon>Streptophyta</taxon>
        <taxon>Embryophyta</taxon>
        <taxon>Tracheophyta</taxon>
        <taxon>Spermatophyta</taxon>
        <taxon>Magnoliopsida</taxon>
        <taxon>eudicotyledons</taxon>
        <taxon>Gunneridae</taxon>
        <taxon>Pentapetalae</taxon>
        <taxon>asterids</taxon>
        <taxon>lamiids</taxon>
        <taxon>Solanales</taxon>
        <taxon>Solanaceae</taxon>
        <taxon>Solanoideae</taxon>
        <taxon>Hyoscyameae</taxon>
        <taxon>Anisodus</taxon>
    </lineage>
</organism>